<evidence type="ECO:0000313" key="6">
    <source>
        <dbReference type="Proteomes" id="UP000474758"/>
    </source>
</evidence>
<dbReference type="PANTHER" id="PTHR33619:SF3">
    <property type="entry name" value="POLYSACCHARIDE EXPORT PROTEIN GFCE-RELATED"/>
    <property type="match status" value="1"/>
</dbReference>
<evidence type="ECO:0000256" key="1">
    <source>
        <dbReference type="ARBA" id="ARBA00022729"/>
    </source>
</evidence>
<keyword evidence="6" id="KW-1185">Reference proteome</keyword>
<feature type="domain" description="Polysaccharide export protein N-terminal" evidence="3">
    <location>
        <begin position="20"/>
        <end position="95"/>
    </location>
</feature>
<gene>
    <name evidence="5" type="ORF">G5V65_15050</name>
</gene>
<dbReference type="InterPro" id="IPR049712">
    <property type="entry name" value="Poly_export"/>
</dbReference>
<feature type="signal peptide" evidence="2">
    <location>
        <begin position="1"/>
        <end position="22"/>
    </location>
</feature>
<name>A0A6M1U9R5_9RHOB</name>
<dbReference type="PANTHER" id="PTHR33619">
    <property type="entry name" value="POLYSACCHARIDE EXPORT PROTEIN GFCE-RELATED"/>
    <property type="match status" value="1"/>
</dbReference>
<accession>A0A6M1U9R5</accession>
<evidence type="ECO:0000256" key="2">
    <source>
        <dbReference type="SAM" id="SignalP"/>
    </source>
</evidence>
<dbReference type="InterPro" id="IPR003715">
    <property type="entry name" value="Poly_export_N"/>
</dbReference>
<protein>
    <submittedName>
        <fullName evidence="5">Polysaccharide export protein</fullName>
    </submittedName>
</protein>
<keyword evidence="1 2" id="KW-0732">Signal</keyword>
<feature type="domain" description="Soluble ligand binding" evidence="4">
    <location>
        <begin position="112"/>
        <end position="165"/>
    </location>
</feature>
<dbReference type="RefSeq" id="WP_165051634.1">
    <property type="nucleotide sequence ID" value="NZ_JAALFE010000015.1"/>
</dbReference>
<dbReference type="AlphaFoldDB" id="A0A6M1U9R5"/>
<evidence type="ECO:0000313" key="5">
    <source>
        <dbReference type="EMBL" id="NGQ92213.1"/>
    </source>
</evidence>
<reference evidence="5 6" key="1">
    <citation type="submission" date="2020-02" db="EMBL/GenBank/DDBJ databases">
        <title>Rhodobacter translucens sp. nov., a novel bacterium isolated from activated sludge.</title>
        <authorList>
            <person name="Liu J."/>
        </authorList>
    </citation>
    <scope>NUCLEOTIDE SEQUENCE [LARGE SCALE GENOMIC DNA]</scope>
    <source>
        <strain evidence="5 6">HX-7-19</strain>
    </source>
</reference>
<dbReference type="EMBL" id="JAALFE010000015">
    <property type="protein sequence ID" value="NGQ92213.1"/>
    <property type="molecule type" value="Genomic_DNA"/>
</dbReference>
<dbReference type="Proteomes" id="UP000474758">
    <property type="component" value="Unassembled WGS sequence"/>
</dbReference>
<dbReference type="Pfam" id="PF10531">
    <property type="entry name" value="SLBB"/>
    <property type="match status" value="1"/>
</dbReference>
<organism evidence="5 6">
    <name type="scientific">Paragemmobacter kunshanensis</name>
    <dbReference type="NCBI Taxonomy" id="2583234"/>
    <lineage>
        <taxon>Bacteria</taxon>
        <taxon>Pseudomonadati</taxon>
        <taxon>Pseudomonadota</taxon>
        <taxon>Alphaproteobacteria</taxon>
        <taxon>Rhodobacterales</taxon>
        <taxon>Paracoccaceae</taxon>
        <taxon>Paragemmobacter</taxon>
    </lineage>
</organism>
<evidence type="ECO:0000259" key="4">
    <source>
        <dbReference type="Pfam" id="PF10531"/>
    </source>
</evidence>
<evidence type="ECO:0000259" key="3">
    <source>
        <dbReference type="Pfam" id="PF02563"/>
    </source>
</evidence>
<dbReference type="Gene3D" id="3.10.560.10">
    <property type="entry name" value="Outer membrane lipoprotein wza domain like"/>
    <property type="match status" value="1"/>
</dbReference>
<sequence>MKILQTLMAVLMMPLLASQAVAQDYRLQRGDSIQIEVLEDGSLTRQALILPDGQISIPQIGSVRAAGRTLQQVQEDVAARLSPSFATPPTVYVSLASLAERIDRPERTIDIFILGAANTPGRVEVPPGSTLLQGLSAAGGLSPFAAEKRIQLRRVDKAGNEKIYPVDYDAIERGASNFGSTRLVDGDVIVVPQRRLFE</sequence>
<proteinExistence type="predicted"/>
<dbReference type="GO" id="GO:0015159">
    <property type="term" value="F:polysaccharide transmembrane transporter activity"/>
    <property type="evidence" value="ECO:0007669"/>
    <property type="project" value="InterPro"/>
</dbReference>
<feature type="chain" id="PRO_5026716004" evidence="2">
    <location>
        <begin position="23"/>
        <end position="198"/>
    </location>
</feature>
<dbReference type="Pfam" id="PF02563">
    <property type="entry name" value="Poly_export"/>
    <property type="match status" value="1"/>
</dbReference>
<dbReference type="InterPro" id="IPR019554">
    <property type="entry name" value="Soluble_ligand-bd"/>
</dbReference>
<dbReference type="Gene3D" id="3.30.1950.10">
    <property type="entry name" value="wza like domain"/>
    <property type="match status" value="1"/>
</dbReference>
<comment type="caution">
    <text evidence="5">The sequence shown here is derived from an EMBL/GenBank/DDBJ whole genome shotgun (WGS) entry which is preliminary data.</text>
</comment>